<dbReference type="EMBL" id="JACOAF010000042">
    <property type="protein sequence ID" value="MBC3541680.1"/>
    <property type="molecule type" value="Genomic_DNA"/>
</dbReference>
<name>A0ABR6VXK3_9BACT</name>
<organism evidence="2 3">
    <name type="scientific">Rufibacter sediminis</name>
    <dbReference type="NCBI Taxonomy" id="2762756"/>
    <lineage>
        <taxon>Bacteria</taxon>
        <taxon>Pseudomonadati</taxon>
        <taxon>Bacteroidota</taxon>
        <taxon>Cytophagia</taxon>
        <taxon>Cytophagales</taxon>
        <taxon>Hymenobacteraceae</taxon>
        <taxon>Rufibacter</taxon>
    </lineage>
</organism>
<dbReference type="RefSeq" id="WP_186640822.1">
    <property type="nucleotide sequence ID" value="NZ_JACOAF010000042.1"/>
</dbReference>
<accession>A0ABR6VXK3</accession>
<feature type="region of interest" description="Disordered" evidence="1">
    <location>
        <begin position="96"/>
        <end position="124"/>
    </location>
</feature>
<proteinExistence type="predicted"/>
<comment type="caution">
    <text evidence="2">The sequence shown here is derived from an EMBL/GenBank/DDBJ whole genome shotgun (WGS) entry which is preliminary data.</text>
</comment>
<keyword evidence="3" id="KW-1185">Reference proteome</keyword>
<protein>
    <submittedName>
        <fullName evidence="2">Uncharacterized protein</fullName>
    </submittedName>
</protein>
<dbReference type="Proteomes" id="UP000659698">
    <property type="component" value="Unassembled WGS sequence"/>
</dbReference>
<feature type="compositionally biased region" description="Basic and acidic residues" evidence="1">
    <location>
        <begin position="114"/>
        <end position="124"/>
    </location>
</feature>
<evidence type="ECO:0000313" key="2">
    <source>
        <dbReference type="EMBL" id="MBC3541680.1"/>
    </source>
</evidence>
<evidence type="ECO:0000256" key="1">
    <source>
        <dbReference type="SAM" id="MobiDB-lite"/>
    </source>
</evidence>
<sequence>MDFDIPEFKKRLENERLQGNAAAPVIQQEVRQAEEVKAGLSEENDHASEFVSEAINRIDTYIFQLHELAKDFNPADFELDQQTYLQDDRMHDRISDRIDRLKEQGEANASTEDPLLREGEAEQD</sequence>
<gene>
    <name evidence="2" type="ORF">H7U12_18435</name>
</gene>
<evidence type="ECO:0000313" key="3">
    <source>
        <dbReference type="Proteomes" id="UP000659698"/>
    </source>
</evidence>
<feature type="compositionally biased region" description="Basic and acidic residues" evidence="1">
    <location>
        <begin position="96"/>
        <end position="105"/>
    </location>
</feature>
<reference evidence="2 3" key="1">
    <citation type="journal article" date="2019" name="Int. J. Syst. Evol. Microbiol.">
        <title>Rufibacter sediminis sp. nov., isolated from freshwater lake sediment.</title>
        <authorList>
            <person name="Qu J.H."/>
            <person name="Zhang L.J."/>
            <person name="Fu Y.H."/>
            <person name="Li H.F."/>
        </authorList>
    </citation>
    <scope>NUCLEOTIDE SEQUENCE [LARGE SCALE GENOMIC DNA]</scope>
    <source>
        <strain evidence="2 3">H-1</strain>
    </source>
</reference>